<protein>
    <submittedName>
        <fullName evidence="1">Putative heavy metal-associated domain, HMA</fullName>
    </submittedName>
</protein>
<dbReference type="EMBL" id="WOCE01000018">
    <property type="protein sequence ID" value="KAE9594934.1"/>
    <property type="molecule type" value="Genomic_DNA"/>
</dbReference>
<organism evidence="1 2">
    <name type="scientific">Lupinus albus</name>
    <name type="common">White lupine</name>
    <name type="synonym">Lupinus termis</name>
    <dbReference type="NCBI Taxonomy" id="3870"/>
    <lineage>
        <taxon>Eukaryota</taxon>
        <taxon>Viridiplantae</taxon>
        <taxon>Streptophyta</taxon>
        <taxon>Embryophyta</taxon>
        <taxon>Tracheophyta</taxon>
        <taxon>Spermatophyta</taxon>
        <taxon>Magnoliopsida</taxon>
        <taxon>eudicotyledons</taxon>
        <taxon>Gunneridae</taxon>
        <taxon>Pentapetalae</taxon>
        <taxon>rosids</taxon>
        <taxon>fabids</taxon>
        <taxon>Fabales</taxon>
        <taxon>Fabaceae</taxon>
        <taxon>Papilionoideae</taxon>
        <taxon>50 kb inversion clade</taxon>
        <taxon>genistoids sensu lato</taxon>
        <taxon>core genistoids</taxon>
        <taxon>Genisteae</taxon>
        <taxon>Lupinus</taxon>
    </lineage>
</organism>
<dbReference type="AlphaFoldDB" id="A0A6A4P3X3"/>
<evidence type="ECO:0000313" key="1">
    <source>
        <dbReference type="EMBL" id="KAE9594934.1"/>
    </source>
</evidence>
<reference evidence="2" key="1">
    <citation type="journal article" date="2020" name="Nat. Commun.">
        <title>Genome sequence of the cluster root forming white lupin.</title>
        <authorList>
            <person name="Hufnagel B."/>
            <person name="Marques A."/>
            <person name="Soriano A."/>
            <person name="Marques L."/>
            <person name="Divol F."/>
            <person name="Doumas P."/>
            <person name="Sallet E."/>
            <person name="Mancinotti D."/>
            <person name="Carrere S."/>
            <person name="Marande W."/>
            <person name="Arribat S."/>
            <person name="Keller J."/>
            <person name="Huneau C."/>
            <person name="Blein T."/>
            <person name="Aime D."/>
            <person name="Laguerre M."/>
            <person name="Taylor J."/>
            <person name="Schubert V."/>
            <person name="Nelson M."/>
            <person name="Geu-Flores F."/>
            <person name="Crespi M."/>
            <person name="Gallardo-Guerrero K."/>
            <person name="Delaux P.-M."/>
            <person name="Salse J."/>
            <person name="Berges H."/>
            <person name="Guyot R."/>
            <person name="Gouzy J."/>
            <person name="Peret B."/>
        </authorList>
    </citation>
    <scope>NUCLEOTIDE SEQUENCE [LARGE SCALE GENOMIC DNA]</scope>
    <source>
        <strain evidence="2">cv. Amiga</strain>
    </source>
</reference>
<dbReference type="OrthoDB" id="1919822at2759"/>
<dbReference type="InterPro" id="IPR006121">
    <property type="entry name" value="HMA_dom"/>
</dbReference>
<dbReference type="GO" id="GO:0046872">
    <property type="term" value="F:metal ion binding"/>
    <property type="evidence" value="ECO:0007669"/>
    <property type="project" value="InterPro"/>
</dbReference>
<sequence length="98" mass="10934">MSHIFSFYIFSSALVHIYATHNILQSHNLLLLSCTTNSTGSTMVPDFQKPRIIEIHVRMDCNGCVQKVKKALNGINGKKACDMISLSIHIYAATYLCT</sequence>
<dbReference type="CDD" id="cd00371">
    <property type="entry name" value="HMA"/>
    <property type="match status" value="1"/>
</dbReference>
<dbReference type="SUPFAM" id="SSF55008">
    <property type="entry name" value="HMA, heavy metal-associated domain"/>
    <property type="match status" value="1"/>
</dbReference>
<evidence type="ECO:0000313" key="2">
    <source>
        <dbReference type="Proteomes" id="UP000447434"/>
    </source>
</evidence>
<accession>A0A6A4P3X3</accession>
<comment type="caution">
    <text evidence="1">The sequence shown here is derived from an EMBL/GenBank/DDBJ whole genome shotgun (WGS) entry which is preliminary data.</text>
</comment>
<dbReference type="Proteomes" id="UP000447434">
    <property type="component" value="Chromosome 18"/>
</dbReference>
<dbReference type="InterPro" id="IPR036163">
    <property type="entry name" value="HMA_dom_sf"/>
</dbReference>
<proteinExistence type="predicted"/>
<name>A0A6A4P3X3_LUPAL</name>
<gene>
    <name evidence="1" type="ORF">Lalb_Chr18g0059061</name>
</gene>
<keyword evidence="2" id="KW-1185">Reference proteome</keyword>
<dbReference type="Gene3D" id="3.30.70.100">
    <property type="match status" value="1"/>
</dbReference>